<evidence type="ECO:0000256" key="9">
    <source>
        <dbReference type="ARBA" id="ARBA00024363"/>
    </source>
</evidence>
<comment type="similarity">
    <text evidence="9">Belongs to the ABC transporter superfamily. ABCB family. Heavy Metal importer (TC 3.A.1.210) subfamily.</text>
</comment>
<gene>
    <name evidence="14" type="ORF">AJ79_00958</name>
</gene>
<dbReference type="GO" id="GO:0016020">
    <property type="term" value="C:membrane"/>
    <property type="evidence" value="ECO:0007669"/>
    <property type="project" value="UniProtKB-SubCell"/>
</dbReference>
<dbReference type="InterPro" id="IPR003439">
    <property type="entry name" value="ABC_transporter-like_ATP-bd"/>
</dbReference>
<feature type="domain" description="ABC transmembrane type-1" evidence="13">
    <location>
        <begin position="277"/>
        <end position="560"/>
    </location>
</feature>
<feature type="region of interest" description="Disordered" evidence="10">
    <location>
        <begin position="214"/>
        <end position="238"/>
    </location>
</feature>
<feature type="transmembrane region" description="Helical" evidence="11">
    <location>
        <begin position="12"/>
        <end position="36"/>
    </location>
</feature>
<accession>A0A2B7YB38</accession>
<comment type="similarity">
    <text evidence="2">Belongs to the ABC transporter superfamily. ABCB family. Multidrug resistance exporter (TC 3.A.1.201) subfamily.</text>
</comment>
<dbReference type="InterPro" id="IPR003593">
    <property type="entry name" value="AAA+_ATPase"/>
</dbReference>
<dbReference type="Pfam" id="PF00005">
    <property type="entry name" value="ABC_tran"/>
    <property type="match status" value="1"/>
</dbReference>
<feature type="region of interest" description="Disordered" evidence="10">
    <location>
        <begin position="1058"/>
        <end position="1144"/>
    </location>
</feature>
<feature type="transmembrane region" description="Helical" evidence="11">
    <location>
        <begin position="56"/>
        <end position="81"/>
    </location>
</feature>
<keyword evidence="7 11" id="KW-1133">Transmembrane helix</keyword>
<keyword evidence="5" id="KW-0547">Nucleotide-binding</keyword>
<keyword evidence="3" id="KW-0813">Transport</keyword>
<feature type="region of interest" description="Disordered" evidence="10">
    <location>
        <begin position="857"/>
        <end position="890"/>
    </location>
</feature>
<dbReference type="PANTHER" id="PTHR24221">
    <property type="entry name" value="ATP-BINDING CASSETTE SUB-FAMILY B"/>
    <property type="match status" value="1"/>
</dbReference>
<comment type="caution">
    <text evidence="14">The sequence shown here is derived from an EMBL/GenBank/DDBJ whole genome shotgun (WGS) entry which is preliminary data.</text>
</comment>
<evidence type="ECO:0000256" key="8">
    <source>
        <dbReference type="ARBA" id="ARBA00023136"/>
    </source>
</evidence>
<dbReference type="PROSITE" id="PS00211">
    <property type="entry name" value="ABC_TRANSPORTER_1"/>
    <property type="match status" value="1"/>
</dbReference>
<evidence type="ECO:0008006" key="16">
    <source>
        <dbReference type="Google" id="ProtNLM"/>
    </source>
</evidence>
<evidence type="ECO:0000256" key="6">
    <source>
        <dbReference type="ARBA" id="ARBA00022840"/>
    </source>
</evidence>
<dbReference type="PANTHER" id="PTHR24221:SF503">
    <property type="entry name" value="MITOCHONDRIAL POTASSIUM CHANNEL ATP-BINDING SUBUNIT"/>
    <property type="match status" value="1"/>
</dbReference>
<dbReference type="EMBL" id="PDNB01000008">
    <property type="protein sequence ID" value="PGH17817.1"/>
    <property type="molecule type" value="Genomic_DNA"/>
</dbReference>
<feature type="transmembrane region" description="Helical" evidence="11">
    <location>
        <begin position="507"/>
        <end position="525"/>
    </location>
</feature>
<evidence type="ECO:0000256" key="4">
    <source>
        <dbReference type="ARBA" id="ARBA00022692"/>
    </source>
</evidence>
<evidence type="ECO:0000313" key="15">
    <source>
        <dbReference type="Proteomes" id="UP000223968"/>
    </source>
</evidence>
<keyword evidence="6" id="KW-0067">ATP-binding</keyword>
<dbReference type="InterPro" id="IPR027417">
    <property type="entry name" value="P-loop_NTPase"/>
</dbReference>
<evidence type="ECO:0000256" key="10">
    <source>
        <dbReference type="SAM" id="MobiDB-lite"/>
    </source>
</evidence>
<evidence type="ECO:0000256" key="3">
    <source>
        <dbReference type="ARBA" id="ARBA00022448"/>
    </source>
</evidence>
<name>A0A2B7YB38_9EURO</name>
<evidence type="ECO:0000313" key="14">
    <source>
        <dbReference type="EMBL" id="PGH17817.1"/>
    </source>
</evidence>
<dbReference type="SMART" id="SM00382">
    <property type="entry name" value="AAA"/>
    <property type="match status" value="1"/>
</dbReference>
<dbReference type="AlphaFoldDB" id="A0A2B7YB38"/>
<protein>
    <recommendedName>
        <fullName evidence="16">ABC transporter</fullName>
    </recommendedName>
</protein>
<dbReference type="CDD" id="cd18583">
    <property type="entry name" value="ABC_6TM_HMT1"/>
    <property type="match status" value="1"/>
</dbReference>
<sequence>MEVTFERGRELLAAVQFIHSFLPIIAATYYLIASLLKSLCSKTQKTATQDTKGLRLTLGCVMLLVLATYVGDSAVLISTLFSKTAPSPPQDSIVFALASSLLWFSTILAYIDAKSPPGYPLYGHWLIYSVTEVVLLSLSLQLNLPRTTLSIVTLVFQAIRLLILFLLPCVVFGSRLFTSKNVGSDEESAPLLRDSANGTQEGVNTENIYGSCNSQDNAQSTNDSQASKKSADSGLDEEDEDELKAKELSLWSFIANLRALAPFFWPSRQPKLQLLYVGVGICLVFERIMNIILPLQIGLIANILSRNDGVFPWKEIAFFIGLRLLDSSGGIQAIMKFMWVPLEDYSYKNLSTTAYNQIMSLSSDFHDSKNCGALWQAVIRGQNVKDMVNNLCFHIGPMVIDLALAVSVLYYLFDAYMALDIAAISVLFLWSSSKILTKQADKRREYIVNRSKEFTQMCETTSNWHTVSYFNHVSYEKSRYAARVADHLSSRRKFKIWAHLENTVQSLLLLLGLMVACFMAAYQVVKGNKPIGSFIMLLSYWAQLSSPLQLIANGFGGLAMDMVDMEEFLQLLNQKPTVTNRPNAKPMRLDHGDIEFVDVKFSYDGKREVLKNVNFKAKSGQTTALVGQTGGGKTTILKMLGRFYDPTSGSVRISGQDISQVTLESLRANIGLVPQAPALFYDTILNNIRYARLDATDEEIIEACKAVALHDRILKFTDGYKTMVGERGLKLSGGELQRVAIARVIIQNPKIVLLDEATSSVDSETEAHVQESLHRLSEGRTTFIIAHRLSTVIHADKILVVDDGKIVEEGSHAELLGIKGHYHRLWTFQGAFGVVKPKYGLRDTLIEGLEDEEPLVRKDSQTTVSLQRTGSSDDSEDISSSSGGSIVDGAMNRDYKQGIEPLSQIDTNCERDIYANNACSKKVWKPDAPEFVPRSHQGPPPTVLPLISTPQADTNGQHSNGNHLNGTAGRYAAKTAKSNGAAGLPNTSKENALPQASENVCLNGHSTRNGDHKAKPLSSRNGTVLGQHNTADECVLSSASELEHGAVAQKATEATPAYYAAPQKNSQRRREMTKSEPVGIGQTTTQDGHEDPPVVDSETALLTRRKKGQSTANQRRRRRNRNWNNNDNPRQRNKSSTDGTGSSS</sequence>
<dbReference type="FunFam" id="3.40.50.300:FF:000287">
    <property type="entry name" value="Multidrug ABC transporter ATP-binding protein"/>
    <property type="match status" value="1"/>
</dbReference>
<reference evidence="14 15" key="1">
    <citation type="submission" date="2017-10" db="EMBL/GenBank/DDBJ databases">
        <title>Comparative genomics in systemic dimorphic fungi from Ajellomycetaceae.</title>
        <authorList>
            <person name="Munoz J.F."/>
            <person name="Mcewen J.G."/>
            <person name="Clay O.K."/>
            <person name="Cuomo C.A."/>
        </authorList>
    </citation>
    <scope>NUCLEOTIDE SEQUENCE [LARGE SCALE GENOMIC DNA]</scope>
    <source>
        <strain evidence="14 15">UAMH5409</strain>
    </source>
</reference>
<comment type="subcellular location">
    <subcellularLocation>
        <location evidence="1">Membrane</location>
        <topology evidence="1">Multi-pass membrane protein</topology>
    </subcellularLocation>
</comment>
<dbReference type="SUPFAM" id="SSF90123">
    <property type="entry name" value="ABC transporter transmembrane region"/>
    <property type="match status" value="1"/>
</dbReference>
<feature type="domain" description="ABC transporter" evidence="12">
    <location>
        <begin position="594"/>
        <end position="828"/>
    </location>
</feature>
<organism evidence="14 15">
    <name type="scientific">Helicocarpus griseus UAMH5409</name>
    <dbReference type="NCBI Taxonomy" id="1447875"/>
    <lineage>
        <taxon>Eukaryota</taxon>
        <taxon>Fungi</taxon>
        <taxon>Dikarya</taxon>
        <taxon>Ascomycota</taxon>
        <taxon>Pezizomycotina</taxon>
        <taxon>Eurotiomycetes</taxon>
        <taxon>Eurotiomycetidae</taxon>
        <taxon>Onygenales</taxon>
        <taxon>Ajellomycetaceae</taxon>
        <taxon>Helicocarpus</taxon>
    </lineage>
</organism>
<dbReference type="PROSITE" id="PS50893">
    <property type="entry name" value="ABC_TRANSPORTER_2"/>
    <property type="match status" value="1"/>
</dbReference>
<feature type="transmembrane region" description="Helical" evidence="11">
    <location>
        <begin position="150"/>
        <end position="172"/>
    </location>
</feature>
<dbReference type="InterPro" id="IPR011527">
    <property type="entry name" value="ABC1_TM_dom"/>
</dbReference>
<evidence type="ECO:0000259" key="12">
    <source>
        <dbReference type="PROSITE" id="PS50893"/>
    </source>
</evidence>
<dbReference type="GO" id="GO:0140359">
    <property type="term" value="F:ABC-type transporter activity"/>
    <property type="evidence" value="ECO:0007669"/>
    <property type="project" value="InterPro"/>
</dbReference>
<proteinExistence type="inferred from homology"/>
<feature type="compositionally biased region" description="Polar residues" evidence="10">
    <location>
        <begin position="214"/>
        <end position="228"/>
    </location>
</feature>
<dbReference type="GO" id="GO:0016887">
    <property type="term" value="F:ATP hydrolysis activity"/>
    <property type="evidence" value="ECO:0007669"/>
    <property type="project" value="InterPro"/>
</dbReference>
<keyword evidence="15" id="KW-1185">Reference proteome</keyword>
<dbReference type="InterPro" id="IPR036640">
    <property type="entry name" value="ABC1_TM_sf"/>
</dbReference>
<dbReference type="SUPFAM" id="SSF52540">
    <property type="entry name" value="P-loop containing nucleoside triphosphate hydrolases"/>
    <property type="match status" value="1"/>
</dbReference>
<dbReference type="GO" id="GO:0005524">
    <property type="term" value="F:ATP binding"/>
    <property type="evidence" value="ECO:0007669"/>
    <property type="project" value="UniProtKB-KW"/>
</dbReference>
<dbReference type="STRING" id="1447875.A0A2B7YB38"/>
<dbReference type="Pfam" id="PF00664">
    <property type="entry name" value="ABC_membrane"/>
    <property type="match status" value="1"/>
</dbReference>
<feature type="transmembrane region" description="Helical" evidence="11">
    <location>
        <begin position="419"/>
        <end position="437"/>
    </location>
</feature>
<dbReference type="Gene3D" id="1.20.1560.10">
    <property type="entry name" value="ABC transporter type 1, transmembrane domain"/>
    <property type="match status" value="1"/>
</dbReference>
<dbReference type="InterPro" id="IPR017871">
    <property type="entry name" value="ABC_transporter-like_CS"/>
</dbReference>
<dbReference type="PROSITE" id="PS50929">
    <property type="entry name" value="ABC_TM1F"/>
    <property type="match status" value="1"/>
</dbReference>
<evidence type="ECO:0000256" key="5">
    <source>
        <dbReference type="ARBA" id="ARBA00022741"/>
    </source>
</evidence>
<evidence type="ECO:0000256" key="1">
    <source>
        <dbReference type="ARBA" id="ARBA00004141"/>
    </source>
</evidence>
<evidence type="ECO:0000259" key="13">
    <source>
        <dbReference type="PROSITE" id="PS50929"/>
    </source>
</evidence>
<keyword evidence="8 11" id="KW-0472">Membrane</keyword>
<dbReference type="Gene3D" id="3.40.50.300">
    <property type="entry name" value="P-loop containing nucleotide triphosphate hydrolases"/>
    <property type="match status" value="1"/>
</dbReference>
<feature type="region of interest" description="Disordered" evidence="10">
    <location>
        <begin position="930"/>
        <end position="967"/>
    </location>
</feature>
<feature type="compositionally biased region" description="Basic residues" evidence="10">
    <location>
        <begin position="1103"/>
        <end position="1121"/>
    </location>
</feature>
<feature type="transmembrane region" description="Helical" evidence="11">
    <location>
        <begin position="125"/>
        <end position="144"/>
    </location>
</feature>
<dbReference type="OrthoDB" id="6500128at2759"/>
<feature type="region of interest" description="Disordered" evidence="10">
    <location>
        <begin position="1001"/>
        <end position="1025"/>
    </location>
</feature>
<evidence type="ECO:0000256" key="7">
    <source>
        <dbReference type="ARBA" id="ARBA00022989"/>
    </source>
</evidence>
<dbReference type="InterPro" id="IPR039421">
    <property type="entry name" value="Type_1_exporter"/>
</dbReference>
<feature type="compositionally biased region" description="Polar residues" evidence="10">
    <location>
        <begin position="1134"/>
        <end position="1144"/>
    </location>
</feature>
<feature type="compositionally biased region" description="Low complexity" evidence="10">
    <location>
        <begin position="878"/>
        <end position="889"/>
    </location>
</feature>
<feature type="transmembrane region" description="Helical" evidence="11">
    <location>
        <begin position="391"/>
        <end position="413"/>
    </location>
</feature>
<feature type="transmembrane region" description="Helical" evidence="11">
    <location>
        <begin position="93"/>
        <end position="113"/>
    </location>
</feature>
<evidence type="ECO:0000256" key="2">
    <source>
        <dbReference type="ARBA" id="ARBA00007577"/>
    </source>
</evidence>
<dbReference type="Proteomes" id="UP000223968">
    <property type="component" value="Unassembled WGS sequence"/>
</dbReference>
<feature type="compositionally biased region" description="Polar residues" evidence="10">
    <location>
        <begin position="948"/>
        <end position="965"/>
    </location>
</feature>
<keyword evidence="4 11" id="KW-0812">Transmembrane</keyword>
<evidence type="ECO:0000256" key="11">
    <source>
        <dbReference type="SAM" id="Phobius"/>
    </source>
</evidence>